<dbReference type="EMBL" id="GBXM01091175">
    <property type="protein sequence ID" value="JAH17402.1"/>
    <property type="molecule type" value="Transcribed_RNA"/>
</dbReference>
<reference evidence="2" key="1">
    <citation type="submission" date="2014-11" db="EMBL/GenBank/DDBJ databases">
        <authorList>
            <person name="Amaro Gonzalez C."/>
        </authorList>
    </citation>
    <scope>NUCLEOTIDE SEQUENCE</scope>
</reference>
<feature type="compositionally biased region" description="Basic and acidic residues" evidence="1">
    <location>
        <begin position="1"/>
        <end position="14"/>
    </location>
</feature>
<evidence type="ECO:0000313" key="2">
    <source>
        <dbReference type="EMBL" id="JAH17402.1"/>
    </source>
</evidence>
<name>A0A0E9QLP1_ANGAN</name>
<evidence type="ECO:0000256" key="1">
    <source>
        <dbReference type="SAM" id="MobiDB-lite"/>
    </source>
</evidence>
<organism evidence="2">
    <name type="scientific">Anguilla anguilla</name>
    <name type="common">European freshwater eel</name>
    <name type="synonym">Muraena anguilla</name>
    <dbReference type="NCBI Taxonomy" id="7936"/>
    <lineage>
        <taxon>Eukaryota</taxon>
        <taxon>Metazoa</taxon>
        <taxon>Chordata</taxon>
        <taxon>Craniata</taxon>
        <taxon>Vertebrata</taxon>
        <taxon>Euteleostomi</taxon>
        <taxon>Actinopterygii</taxon>
        <taxon>Neopterygii</taxon>
        <taxon>Teleostei</taxon>
        <taxon>Anguilliformes</taxon>
        <taxon>Anguillidae</taxon>
        <taxon>Anguilla</taxon>
    </lineage>
</organism>
<accession>A0A0E9QLP1</accession>
<dbReference type="AlphaFoldDB" id="A0A0E9QLP1"/>
<protein>
    <submittedName>
        <fullName evidence="2">Uncharacterized protein</fullName>
    </submittedName>
</protein>
<reference evidence="2" key="2">
    <citation type="journal article" date="2015" name="Fish Shellfish Immunol.">
        <title>Early steps in the European eel (Anguilla anguilla)-Vibrio vulnificus interaction in the gills: Role of the RtxA13 toxin.</title>
        <authorList>
            <person name="Callol A."/>
            <person name="Pajuelo D."/>
            <person name="Ebbesson L."/>
            <person name="Teles M."/>
            <person name="MacKenzie S."/>
            <person name="Amaro C."/>
        </authorList>
    </citation>
    <scope>NUCLEOTIDE SEQUENCE</scope>
</reference>
<sequence length="34" mass="3980">MKVCSDRGLRERRTAKQSVQAEFRASWSREGPTR</sequence>
<proteinExistence type="predicted"/>
<feature type="region of interest" description="Disordered" evidence="1">
    <location>
        <begin position="1"/>
        <end position="34"/>
    </location>
</feature>